<evidence type="ECO:0000313" key="1">
    <source>
        <dbReference type="EMBL" id="KIK96009.1"/>
    </source>
</evidence>
<organism evidence="1 2">
    <name type="scientific">Paxillus rubicundulus Ve08.2h10</name>
    <dbReference type="NCBI Taxonomy" id="930991"/>
    <lineage>
        <taxon>Eukaryota</taxon>
        <taxon>Fungi</taxon>
        <taxon>Dikarya</taxon>
        <taxon>Basidiomycota</taxon>
        <taxon>Agaricomycotina</taxon>
        <taxon>Agaricomycetes</taxon>
        <taxon>Agaricomycetidae</taxon>
        <taxon>Boletales</taxon>
        <taxon>Paxilineae</taxon>
        <taxon>Paxillaceae</taxon>
        <taxon>Paxillus</taxon>
    </lineage>
</organism>
<reference evidence="1 2" key="1">
    <citation type="submission" date="2014-04" db="EMBL/GenBank/DDBJ databases">
        <authorList>
            <consortium name="DOE Joint Genome Institute"/>
            <person name="Kuo A."/>
            <person name="Kohler A."/>
            <person name="Jargeat P."/>
            <person name="Nagy L.G."/>
            <person name="Floudas D."/>
            <person name="Copeland A."/>
            <person name="Barry K.W."/>
            <person name="Cichocki N."/>
            <person name="Veneault-Fourrey C."/>
            <person name="LaButti K."/>
            <person name="Lindquist E.A."/>
            <person name="Lipzen A."/>
            <person name="Lundell T."/>
            <person name="Morin E."/>
            <person name="Murat C."/>
            <person name="Sun H."/>
            <person name="Tunlid A."/>
            <person name="Henrissat B."/>
            <person name="Grigoriev I.V."/>
            <person name="Hibbett D.S."/>
            <person name="Martin F."/>
            <person name="Nordberg H.P."/>
            <person name="Cantor M.N."/>
            <person name="Hua S.X."/>
        </authorList>
    </citation>
    <scope>NUCLEOTIDE SEQUENCE [LARGE SCALE GENOMIC DNA]</scope>
    <source>
        <strain evidence="1 2">Ve08.2h10</strain>
    </source>
</reference>
<reference evidence="2" key="2">
    <citation type="submission" date="2015-01" db="EMBL/GenBank/DDBJ databases">
        <title>Evolutionary Origins and Diversification of the Mycorrhizal Mutualists.</title>
        <authorList>
            <consortium name="DOE Joint Genome Institute"/>
            <consortium name="Mycorrhizal Genomics Consortium"/>
            <person name="Kohler A."/>
            <person name="Kuo A."/>
            <person name="Nagy L.G."/>
            <person name="Floudas D."/>
            <person name="Copeland A."/>
            <person name="Barry K.W."/>
            <person name="Cichocki N."/>
            <person name="Veneault-Fourrey C."/>
            <person name="LaButti K."/>
            <person name="Lindquist E.A."/>
            <person name="Lipzen A."/>
            <person name="Lundell T."/>
            <person name="Morin E."/>
            <person name="Murat C."/>
            <person name="Riley R."/>
            <person name="Ohm R."/>
            <person name="Sun H."/>
            <person name="Tunlid A."/>
            <person name="Henrissat B."/>
            <person name="Grigoriev I.V."/>
            <person name="Hibbett D.S."/>
            <person name="Martin F."/>
        </authorList>
    </citation>
    <scope>NUCLEOTIDE SEQUENCE [LARGE SCALE GENOMIC DNA]</scope>
    <source>
        <strain evidence="2">Ve08.2h10</strain>
    </source>
</reference>
<dbReference type="EMBL" id="KN825009">
    <property type="protein sequence ID" value="KIK96009.1"/>
    <property type="molecule type" value="Genomic_DNA"/>
</dbReference>
<proteinExistence type="predicted"/>
<protein>
    <submittedName>
        <fullName evidence="1">Uncharacterized protein</fullName>
    </submittedName>
</protein>
<name>A0A0D0E4D6_9AGAM</name>
<dbReference type="AlphaFoldDB" id="A0A0D0E4D6"/>
<evidence type="ECO:0000313" key="2">
    <source>
        <dbReference type="Proteomes" id="UP000054538"/>
    </source>
</evidence>
<dbReference type="Proteomes" id="UP000054538">
    <property type="component" value="Unassembled WGS sequence"/>
</dbReference>
<sequence length="62" mass="6749">MQELIKTYMMTSVIRTDFAGRSVPSFRGSASSTSSTSSPPTNFPKTVCLLSRCGVALNVMYH</sequence>
<gene>
    <name evidence="1" type="ORF">PAXRUDRAFT_340546</name>
</gene>
<accession>A0A0D0E4D6</accession>
<dbReference type="InParanoid" id="A0A0D0E4D6"/>
<keyword evidence="2" id="KW-1185">Reference proteome</keyword>
<dbReference type="HOGENOM" id="CLU_2904835_0_0_1"/>